<proteinExistence type="predicted"/>
<dbReference type="EMBL" id="KN818224">
    <property type="protein sequence ID" value="KIL70242.1"/>
    <property type="molecule type" value="Genomic_DNA"/>
</dbReference>
<dbReference type="Pfam" id="PF00249">
    <property type="entry name" value="Myb_DNA-binding"/>
    <property type="match status" value="1"/>
</dbReference>
<dbReference type="InterPro" id="IPR051651">
    <property type="entry name" value="DMTF1_DNA-bind_reg"/>
</dbReference>
<sequence length="435" mass="49311">MSKIANVLKTLEDAASAANVHLPSLGYLPDPPVTSPLGQMPVPSNAIIANTNSTAHSPRAKAVPQQTHPGHAHLLANKWLNPSKLAELVKAEGLVYKKGKFSATEEQQLRAAIEEYRSAKVLTEDQMMEVIHRKNDKSKDNAFWSEITTAVPQRPIISVYHHVRRTYHPLKLQGKWTPEEDGLLTQAVADLGQAWEKVSERVGRMSSDCRDRYRNHILNREIRATGMLSSRSWTKEEEEQLTRIVTRMTVEKGKDFDNDVFWSKVSQEMGGRRGRQQCRIKWTDSLSKTVKNDGQKPRWNQQDAYILIHKIDSLEVNDDTEIDWKTIPDPAWNLWSAHILQRRWLTMKRGVPNYENMSHQDIVDTLKSKKGVLLPAPASSRRRKERRVTSAAAITEADLQRDTLAESNAANPNDKPEDGWHENPATLSSSSDSDD</sequence>
<dbReference type="OrthoDB" id="39591at2759"/>
<dbReference type="Pfam" id="PF13921">
    <property type="entry name" value="Myb_DNA-bind_6"/>
    <property type="match status" value="1"/>
</dbReference>
<comment type="subcellular location">
    <subcellularLocation>
        <location evidence="1">Nucleus</location>
    </subcellularLocation>
</comment>
<dbReference type="SUPFAM" id="SSF46689">
    <property type="entry name" value="Homeodomain-like"/>
    <property type="match status" value="2"/>
</dbReference>
<keyword evidence="8" id="KW-1185">Reference proteome</keyword>
<gene>
    <name evidence="7" type="ORF">M378DRAFT_68141</name>
</gene>
<dbReference type="FunCoup" id="A0A0C2X7C1">
    <property type="interactions" value="211"/>
</dbReference>
<evidence type="ECO:0000313" key="7">
    <source>
        <dbReference type="EMBL" id="KIL70242.1"/>
    </source>
</evidence>
<dbReference type="GO" id="GO:0005634">
    <property type="term" value="C:nucleus"/>
    <property type="evidence" value="ECO:0007669"/>
    <property type="project" value="UniProtKB-SubCell"/>
</dbReference>
<dbReference type="AlphaFoldDB" id="A0A0C2X7C1"/>
<accession>A0A0C2X7C1</accession>
<dbReference type="InterPro" id="IPR009057">
    <property type="entry name" value="Homeodomain-like_sf"/>
</dbReference>
<feature type="region of interest" description="Disordered" evidence="4">
    <location>
        <begin position="375"/>
        <end position="435"/>
    </location>
</feature>
<dbReference type="Proteomes" id="UP000054549">
    <property type="component" value="Unassembled WGS sequence"/>
</dbReference>
<dbReference type="HOGENOM" id="CLU_025459_1_0_1"/>
<evidence type="ECO:0000256" key="4">
    <source>
        <dbReference type="SAM" id="MobiDB-lite"/>
    </source>
</evidence>
<evidence type="ECO:0000259" key="6">
    <source>
        <dbReference type="PROSITE" id="PS51294"/>
    </source>
</evidence>
<dbReference type="GO" id="GO:0003700">
    <property type="term" value="F:DNA-binding transcription factor activity"/>
    <property type="evidence" value="ECO:0007669"/>
    <property type="project" value="TreeGrafter"/>
</dbReference>
<dbReference type="InterPro" id="IPR001005">
    <property type="entry name" value="SANT/Myb"/>
</dbReference>
<protein>
    <submittedName>
        <fullName evidence="7">Uncharacterized protein</fullName>
    </submittedName>
</protein>
<dbReference type="CDD" id="cd00167">
    <property type="entry name" value="SANT"/>
    <property type="match status" value="2"/>
</dbReference>
<name>A0A0C2X7C1_AMAMK</name>
<keyword evidence="2" id="KW-0238">DNA-binding</keyword>
<organism evidence="7 8">
    <name type="scientific">Amanita muscaria (strain Koide BX008)</name>
    <dbReference type="NCBI Taxonomy" id="946122"/>
    <lineage>
        <taxon>Eukaryota</taxon>
        <taxon>Fungi</taxon>
        <taxon>Dikarya</taxon>
        <taxon>Basidiomycota</taxon>
        <taxon>Agaricomycotina</taxon>
        <taxon>Agaricomycetes</taxon>
        <taxon>Agaricomycetidae</taxon>
        <taxon>Agaricales</taxon>
        <taxon>Pluteineae</taxon>
        <taxon>Amanitaceae</taxon>
        <taxon>Amanita</taxon>
    </lineage>
</organism>
<dbReference type="PANTHER" id="PTHR46380">
    <property type="entry name" value="CYCLIN-D-BINDING MYB-LIKE TRANSCRIPTION FACTOR 1"/>
    <property type="match status" value="1"/>
</dbReference>
<evidence type="ECO:0000256" key="2">
    <source>
        <dbReference type="ARBA" id="ARBA00023125"/>
    </source>
</evidence>
<feature type="domain" description="HTH myb-type" evidence="6">
    <location>
        <begin position="168"/>
        <end position="221"/>
    </location>
</feature>
<evidence type="ECO:0000313" key="8">
    <source>
        <dbReference type="Proteomes" id="UP000054549"/>
    </source>
</evidence>
<keyword evidence="3" id="KW-0539">Nucleus</keyword>
<dbReference type="PANTHER" id="PTHR46380:SF2">
    <property type="entry name" value="CYCLIN-D-BINDING MYB-LIKE TRANSCRIPTION FACTOR 1"/>
    <property type="match status" value="1"/>
</dbReference>
<evidence type="ECO:0000259" key="5">
    <source>
        <dbReference type="PROSITE" id="PS50090"/>
    </source>
</evidence>
<dbReference type="GO" id="GO:0000976">
    <property type="term" value="F:transcription cis-regulatory region binding"/>
    <property type="evidence" value="ECO:0007669"/>
    <property type="project" value="TreeGrafter"/>
</dbReference>
<dbReference type="InParanoid" id="A0A0C2X7C1"/>
<feature type="domain" description="Myb-like" evidence="5">
    <location>
        <begin position="232"/>
        <end position="286"/>
    </location>
</feature>
<dbReference type="SMART" id="SM00717">
    <property type="entry name" value="SANT"/>
    <property type="match status" value="4"/>
</dbReference>
<evidence type="ECO:0000256" key="1">
    <source>
        <dbReference type="ARBA" id="ARBA00004123"/>
    </source>
</evidence>
<dbReference type="PROSITE" id="PS51294">
    <property type="entry name" value="HTH_MYB"/>
    <property type="match status" value="1"/>
</dbReference>
<dbReference type="PROSITE" id="PS50090">
    <property type="entry name" value="MYB_LIKE"/>
    <property type="match status" value="2"/>
</dbReference>
<feature type="domain" description="Myb-like" evidence="5">
    <location>
        <begin position="168"/>
        <end position="217"/>
    </location>
</feature>
<evidence type="ECO:0000256" key="3">
    <source>
        <dbReference type="ARBA" id="ARBA00023242"/>
    </source>
</evidence>
<dbReference type="InterPro" id="IPR017930">
    <property type="entry name" value="Myb_dom"/>
</dbReference>
<reference evidence="7 8" key="1">
    <citation type="submission" date="2014-04" db="EMBL/GenBank/DDBJ databases">
        <title>Evolutionary Origins and Diversification of the Mycorrhizal Mutualists.</title>
        <authorList>
            <consortium name="DOE Joint Genome Institute"/>
            <consortium name="Mycorrhizal Genomics Consortium"/>
            <person name="Kohler A."/>
            <person name="Kuo A."/>
            <person name="Nagy L.G."/>
            <person name="Floudas D."/>
            <person name="Copeland A."/>
            <person name="Barry K.W."/>
            <person name="Cichocki N."/>
            <person name="Veneault-Fourrey C."/>
            <person name="LaButti K."/>
            <person name="Lindquist E.A."/>
            <person name="Lipzen A."/>
            <person name="Lundell T."/>
            <person name="Morin E."/>
            <person name="Murat C."/>
            <person name="Riley R."/>
            <person name="Ohm R."/>
            <person name="Sun H."/>
            <person name="Tunlid A."/>
            <person name="Henrissat B."/>
            <person name="Grigoriev I.V."/>
            <person name="Hibbett D.S."/>
            <person name="Martin F."/>
        </authorList>
    </citation>
    <scope>NUCLEOTIDE SEQUENCE [LARGE SCALE GENOMIC DNA]</scope>
    <source>
        <strain evidence="7 8">Koide BX008</strain>
    </source>
</reference>
<dbReference type="STRING" id="946122.A0A0C2X7C1"/>
<dbReference type="Gene3D" id="1.10.10.60">
    <property type="entry name" value="Homeodomain-like"/>
    <property type="match status" value="2"/>
</dbReference>
<feature type="compositionally biased region" description="Polar residues" evidence="4">
    <location>
        <begin position="425"/>
        <end position="435"/>
    </location>
</feature>